<evidence type="ECO:0000313" key="7">
    <source>
        <dbReference type="Proteomes" id="UP000824109"/>
    </source>
</evidence>
<dbReference type="EC" id="5.4.99.-" evidence="4"/>
<evidence type="ECO:0000256" key="1">
    <source>
        <dbReference type="ARBA" id="ARBA00000073"/>
    </source>
</evidence>
<evidence type="ECO:0000256" key="4">
    <source>
        <dbReference type="RuleBase" id="RU362028"/>
    </source>
</evidence>
<dbReference type="PANTHER" id="PTHR21600">
    <property type="entry name" value="MITOCHONDRIAL RNA PSEUDOURIDINE SYNTHASE"/>
    <property type="match status" value="1"/>
</dbReference>
<dbReference type="AlphaFoldDB" id="A0A9D1SDL5"/>
<proteinExistence type="inferred from homology"/>
<dbReference type="GO" id="GO:0000455">
    <property type="term" value="P:enzyme-directed rRNA pseudouridine synthesis"/>
    <property type="evidence" value="ECO:0007669"/>
    <property type="project" value="TreeGrafter"/>
</dbReference>
<sequence>MKRLIEYTVTEEYDGCTVSDILRSRLRMSGTLVKELKAHDDGITVNGCHARTVDRVRSGDTVRAAIYDSASDTVVPRSMTLDIVYEDEDILVVNKPGGMPTHPSAGHLDDTLANGIAAHYIANGEEHLFRAVNRLDKDTSGLMCVAKNSYAHTLLIDQLHGGGMERRYLAIVTGRLTGEGTVDAPIARESFLKRAVRSDGKRAVTHYRAKGGGNGCTLVELALETGRTHQIRVHMAYIGHPLLGDWLYGTEDRELFPRQALHSQSLSLTHPVTGQKMIFSSELPEDMSSFLHK</sequence>
<dbReference type="NCBIfam" id="TIGR00005">
    <property type="entry name" value="rluA_subfam"/>
    <property type="match status" value="1"/>
</dbReference>
<comment type="caution">
    <text evidence="6">The sequence shown here is derived from an EMBL/GenBank/DDBJ whole genome shotgun (WGS) entry which is preliminary data.</text>
</comment>
<dbReference type="Pfam" id="PF00849">
    <property type="entry name" value="PseudoU_synth_2"/>
    <property type="match status" value="1"/>
</dbReference>
<dbReference type="Proteomes" id="UP000824109">
    <property type="component" value="Unassembled WGS sequence"/>
</dbReference>
<evidence type="ECO:0000313" key="6">
    <source>
        <dbReference type="EMBL" id="HIU56241.1"/>
    </source>
</evidence>
<dbReference type="EMBL" id="DVNB01000003">
    <property type="protein sequence ID" value="HIU56241.1"/>
    <property type="molecule type" value="Genomic_DNA"/>
</dbReference>
<feature type="active site" evidence="3">
    <location>
        <position position="136"/>
    </location>
</feature>
<organism evidence="6 7">
    <name type="scientific">Candidatus Ornithomonoglobus merdipullorum</name>
    <dbReference type="NCBI Taxonomy" id="2840895"/>
    <lineage>
        <taxon>Bacteria</taxon>
        <taxon>Bacillati</taxon>
        <taxon>Bacillota</taxon>
        <taxon>Clostridia</taxon>
        <taxon>Candidatus Ornithomonoglobus</taxon>
    </lineage>
</organism>
<dbReference type="GO" id="GO:0140098">
    <property type="term" value="F:catalytic activity, acting on RNA"/>
    <property type="evidence" value="ECO:0007669"/>
    <property type="project" value="UniProtKB-ARBA"/>
</dbReference>
<reference evidence="6" key="1">
    <citation type="submission" date="2020-10" db="EMBL/GenBank/DDBJ databases">
        <authorList>
            <person name="Gilroy R."/>
        </authorList>
    </citation>
    <scope>NUCLEOTIDE SEQUENCE</scope>
    <source>
        <strain evidence="6">USAMLcec3-3695</strain>
    </source>
</reference>
<dbReference type="PANTHER" id="PTHR21600:SF44">
    <property type="entry name" value="RIBOSOMAL LARGE SUBUNIT PSEUDOURIDINE SYNTHASE D"/>
    <property type="match status" value="1"/>
</dbReference>
<dbReference type="GO" id="GO:0009982">
    <property type="term" value="F:pseudouridine synthase activity"/>
    <property type="evidence" value="ECO:0007669"/>
    <property type="project" value="InterPro"/>
</dbReference>
<keyword evidence="4" id="KW-0413">Isomerase</keyword>
<feature type="domain" description="Pseudouridine synthase RsuA/RluA-like" evidence="5">
    <location>
        <begin position="89"/>
        <end position="236"/>
    </location>
</feature>
<comment type="function">
    <text evidence="4">Responsible for synthesis of pseudouridine from uracil.</text>
</comment>
<dbReference type="CDD" id="cd02869">
    <property type="entry name" value="PseudoU_synth_RluA_like"/>
    <property type="match status" value="1"/>
</dbReference>
<evidence type="ECO:0000256" key="2">
    <source>
        <dbReference type="ARBA" id="ARBA00010876"/>
    </source>
</evidence>
<dbReference type="SUPFAM" id="SSF55120">
    <property type="entry name" value="Pseudouridine synthase"/>
    <property type="match status" value="1"/>
</dbReference>
<comment type="catalytic activity">
    <reaction evidence="1 4">
        <text>a uridine in RNA = a pseudouridine in RNA</text>
        <dbReference type="Rhea" id="RHEA:48348"/>
        <dbReference type="Rhea" id="RHEA-COMP:12068"/>
        <dbReference type="Rhea" id="RHEA-COMP:12069"/>
        <dbReference type="ChEBI" id="CHEBI:65314"/>
        <dbReference type="ChEBI" id="CHEBI:65315"/>
    </reaction>
</comment>
<name>A0A9D1SDL5_9FIRM</name>
<protein>
    <recommendedName>
        <fullName evidence="4">Pseudouridine synthase</fullName>
        <ecNumber evidence="4">5.4.99.-</ecNumber>
    </recommendedName>
</protein>
<gene>
    <name evidence="6" type="ORF">IAA61_00345</name>
</gene>
<dbReference type="InterPro" id="IPR050188">
    <property type="entry name" value="RluA_PseudoU_synthase"/>
</dbReference>
<dbReference type="Gene3D" id="3.30.2350.10">
    <property type="entry name" value="Pseudouridine synthase"/>
    <property type="match status" value="1"/>
</dbReference>
<comment type="similarity">
    <text evidence="2 4">Belongs to the pseudouridine synthase RluA family.</text>
</comment>
<dbReference type="InterPro" id="IPR020103">
    <property type="entry name" value="PsdUridine_synth_cat_dom_sf"/>
</dbReference>
<evidence type="ECO:0000259" key="5">
    <source>
        <dbReference type="Pfam" id="PF00849"/>
    </source>
</evidence>
<dbReference type="InterPro" id="IPR006225">
    <property type="entry name" value="PsdUridine_synth_RluC/D"/>
</dbReference>
<dbReference type="GO" id="GO:0003723">
    <property type="term" value="F:RNA binding"/>
    <property type="evidence" value="ECO:0007669"/>
    <property type="project" value="InterPro"/>
</dbReference>
<evidence type="ECO:0000256" key="3">
    <source>
        <dbReference type="PIRSR" id="PIRSR606225-1"/>
    </source>
</evidence>
<reference evidence="6" key="2">
    <citation type="journal article" date="2021" name="PeerJ">
        <title>Extensive microbial diversity within the chicken gut microbiome revealed by metagenomics and culture.</title>
        <authorList>
            <person name="Gilroy R."/>
            <person name="Ravi A."/>
            <person name="Getino M."/>
            <person name="Pursley I."/>
            <person name="Horton D.L."/>
            <person name="Alikhan N.F."/>
            <person name="Baker D."/>
            <person name="Gharbi K."/>
            <person name="Hall N."/>
            <person name="Watson M."/>
            <person name="Adriaenssens E.M."/>
            <person name="Foster-Nyarko E."/>
            <person name="Jarju S."/>
            <person name="Secka A."/>
            <person name="Antonio M."/>
            <person name="Oren A."/>
            <person name="Chaudhuri R.R."/>
            <person name="La Ragione R."/>
            <person name="Hildebrand F."/>
            <person name="Pallen M.J."/>
        </authorList>
    </citation>
    <scope>NUCLEOTIDE SEQUENCE</scope>
    <source>
        <strain evidence="6">USAMLcec3-3695</strain>
    </source>
</reference>
<dbReference type="InterPro" id="IPR006145">
    <property type="entry name" value="PsdUridine_synth_RsuA/RluA"/>
</dbReference>
<accession>A0A9D1SDL5</accession>